<dbReference type="Pfam" id="PF13377">
    <property type="entry name" value="Peripla_BP_3"/>
    <property type="match status" value="1"/>
</dbReference>
<name>A0A6P2C4D8_9ACTN</name>
<dbReference type="InterPro" id="IPR028082">
    <property type="entry name" value="Peripla_BP_I"/>
</dbReference>
<keyword evidence="2" id="KW-0238">DNA-binding</keyword>
<feature type="domain" description="HTH lacI-type" evidence="4">
    <location>
        <begin position="14"/>
        <end position="68"/>
    </location>
</feature>
<dbReference type="InterPro" id="IPR046335">
    <property type="entry name" value="LacI/GalR-like_sensor"/>
</dbReference>
<evidence type="ECO:0000256" key="1">
    <source>
        <dbReference type="ARBA" id="ARBA00023015"/>
    </source>
</evidence>
<evidence type="ECO:0000313" key="6">
    <source>
        <dbReference type="Proteomes" id="UP000460272"/>
    </source>
</evidence>
<dbReference type="SUPFAM" id="SSF53822">
    <property type="entry name" value="Periplasmic binding protein-like I"/>
    <property type="match status" value="1"/>
</dbReference>
<dbReference type="InterPro" id="IPR000843">
    <property type="entry name" value="HTH_LacI"/>
</dbReference>
<dbReference type="CDD" id="cd06267">
    <property type="entry name" value="PBP1_LacI_sugar_binding-like"/>
    <property type="match status" value="1"/>
</dbReference>
<dbReference type="CDD" id="cd01392">
    <property type="entry name" value="HTH_LacI"/>
    <property type="match status" value="1"/>
</dbReference>
<dbReference type="OrthoDB" id="4268837at2"/>
<proteinExistence type="predicted"/>
<dbReference type="Proteomes" id="UP000460272">
    <property type="component" value="Unassembled WGS sequence"/>
</dbReference>
<dbReference type="Gene3D" id="3.40.50.2300">
    <property type="match status" value="2"/>
</dbReference>
<dbReference type="Pfam" id="PF00356">
    <property type="entry name" value="LacI"/>
    <property type="match status" value="1"/>
</dbReference>
<dbReference type="InterPro" id="IPR010982">
    <property type="entry name" value="Lambda_DNA-bd_dom_sf"/>
</dbReference>
<gene>
    <name evidence="5" type="ORF">EAS64_12425</name>
</gene>
<keyword evidence="1" id="KW-0805">Transcription regulation</keyword>
<evidence type="ECO:0000259" key="4">
    <source>
        <dbReference type="PROSITE" id="PS50932"/>
    </source>
</evidence>
<dbReference type="PANTHER" id="PTHR30146:SF109">
    <property type="entry name" value="HTH-TYPE TRANSCRIPTIONAL REGULATOR GALS"/>
    <property type="match status" value="1"/>
</dbReference>
<dbReference type="RefSeq" id="WP_145853068.1">
    <property type="nucleotide sequence ID" value="NZ_RPFW01000002.1"/>
</dbReference>
<dbReference type="GO" id="GO:0003700">
    <property type="term" value="F:DNA-binding transcription factor activity"/>
    <property type="evidence" value="ECO:0007669"/>
    <property type="project" value="TreeGrafter"/>
</dbReference>
<dbReference type="EMBL" id="RPFW01000002">
    <property type="protein sequence ID" value="TVZ05365.1"/>
    <property type="molecule type" value="Genomic_DNA"/>
</dbReference>
<comment type="caution">
    <text evidence="5">The sequence shown here is derived from an EMBL/GenBank/DDBJ whole genome shotgun (WGS) entry which is preliminary data.</text>
</comment>
<keyword evidence="6" id="KW-1185">Reference proteome</keyword>
<dbReference type="Gene3D" id="1.10.260.40">
    <property type="entry name" value="lambda repressor-like DNA-binding domains"/>
    <property type="match status" value="1"/>
</dbReference>
<keyword evidence="3" id="KW-0804">Transcription</keyword>
<evidence type="ECO:0000313" key="5">
    <source>
        <dbReference type="EMBL" id="TVZ05365.1"/>
    </source>
</evidence>
<protein>
    <submittedName>
        <fullName evidence="5">LacI family transcriptional regulator</fullName>
    </submittedName>
</protein>
<dbReference type="PANTHER" id="PTHR30146">
    <property type="entry name" value="LACI-RELATED TRANSCRIPTIONAL REPRESSOR"/>
    <property type="match status" value="1"/>
</dbReference>
<sequence length="343" mass="35981">MTVTDSITEPTGPPTLADVARLAGVSSATASRVLTGSARVQVQTKDKVEQAMTMLGYARNRAARSAGSRRAGAVALIVGEETIKVFADPFFARMLRAVNNELSTADSQLVVLTLHSPREYQAVSRYLRSGHVDGALFVSMHGRPDFDYQSLGIPLVLCGRPVAGGGALAYVDADNIGGARTAVRYLLDSGRKAVATIAGPPDMAPGIDRLLGYRQALGAAAVLDPGMIAYGDFSAMSGQHALFRLIDHRPGIDAVFAASDLMAAGALHALRRLGRRVPRDVAVIGFDGLPAAQQTDPQLTTVRQPVAAMGTCMVSELLAQIADPGRKPAQVVLGTELILRGSA</sequence>
<dbReference type="PROSITE" id="PS50932">
    <property type="entry name" value="HTH_LACI_2"/>
    <property type="match status" value="1"/>
</dbReference>
<reference evidence="5 6" key="1">
    <citation type="submission" date="2018-11" db="EMBL/GenBank/DDBJ databases">
        <title>Trebonia kvetii gen.nov., sp.nov., a novel acidophilic actinobacterium, and proposal of the new actinobacterial family Treboniaceae fam. nov.</title>
        <authorList>
            <person name="Rapoport D."/>
            <person name="Sagova-Mareckova M."/>
            <person name="Sedlacek I."/>
            <person name="Provaznik J."/>
            <person name="Kralova S."/>
            <person name="Pavlinic D."/>
            <person name="Benes V."/>
            <person name="Kopecky J."/>
        </authorList>
    </citation>
    <scope>NUCLEOTIDE SEQUENCE [LARGE SCALE GENOMIC DNA]</scope>
    <source>
        <strain evidence="5 6">15Tr583</strain>
    </source>
</reference>
<evidence type="ECO:0000256" key="3">
    <source>
        <dbReference type="ARBA" id="ARBA00023163"/>
    </source>
</evidence>
<dbReference type="SMART" id="SM00354">
    <property type="entry name" value="HTH_LACI"/>
    <property type="match status" value="1"/>
</dbReference>
<evidence type="ECO:0000256" key="2">
    <source>
        <dbReference type="ARBA" id="ARBA00023125"/>
    </source>
</evidence>
<organism evidence="5 6">
    <name type="scientific">Trebonia kvetii</name>
    <dbReference type="NCBI Taxonomy" id="2480626"/>
    <lineage>
        <taxon>Bacteria</taxon>
        <taxon>Bacillati</taxon>
        <taxon>Actinomycetota</taxon>
        <taxon>Actinomycetes</taxon>
        <taxon>Streptosporangiales</taxon>
        <taxon>Treboniaceae</taxon>
        <taxon>Trebonia</taxon>
    </lineage>
</organism>
<dbReference type="GO" id="GO:0000976">
    <property type="term" value="F:transcription cis-regulatory region binding"/>
    <property type="evidence" value="ECO:0007669"/>
    <property type="project" value="TreeGrafter"/>
</dbReference>
<accession>A0A6P2C4D8</accession>
<dbReference type="PROSITE" id="PS00356">
    <property type="entry name" value="HTH_LACI_1"/>
    <property type="match status" value="1"/>
</dbReference>
<dbReference type="SUPFAM" id="SSF47413">
    <property type="entry name" value="lambda repressor-like DNA-binding domains"/>
    <property type="match status" value="1"/>
</dbReference>
<dbReference type="AlphaFoldDB" id="A0A6P2C4D8"/>